<dbReference type="EMBL" id="QWDN01000004">
    <property type="protein sequence ID" value="TEB43902.1"/>
    <property type="molecule type" value="Genomic_DNA"/>
</dbReference>
<dbReference type="Proteomes" id="UP000295270">
    <property type="component" value="Unassembled WGS sequence"/>
</dbReference>
<reference evidence="1" key="3">
    <citation type="submission" date="2019-03" db="EMBL/GenBank/DDBJ databases">
        <authorList>
            <person name="Whitman W."/>
            <person name="Huntemann M."/>
            <person name="Clum A."/>
            <person name="Pillay M."/>
            <person name="Palaniappan K."/>
            <person name="Varghese N."/>
            <person name="Mikhailova N."/>
            <person name="Stamatis D."/>
            <person name="Reddy T."/>
            <person name="Daum C."/>
            <person name="Shapiro N."/>
            <person name="Ivanova N."/>
            <person name="Kyrpides N."/>
            <person name="Woyke T."/>
        </authorList>
    </citation>
    <scope>NUCLEOTIDE SEQUENCE</scope>
    <source>
        <strain evidence="1">P5626</strain>
    </source>
</reference>
<proteinExistence type="predicted"/>
<evidence type="ECO:0000313" key="1">
    <source>
        <dbReference type="EMBL" id="TCN57594.1"/>
    </source>
</evidence>
<dbReference type="AlphaFoldDB" id="A0A4Y7UDL2"/>
<protein>
    <submittedName>
        <fullName evidence="2">Uncharacterized protein</fullName>
    </submittedName>
</protein>
<evidence type="ECO:0000313" key="3">
    <source>
        <dbReference type="Proteomes" id="UP000295270"/>
    </source>
</evidence>
<gene>
    <name evidence="2" type="ORF">D0809_13500</name>
    <name evidence="1" type="ORF">EV142_104254</name>
</gene>
<reference evidence="2 4" key="2">
    <citation type="journal article" date="2018" name="Syst. Appl. Microbiol.">
        <title>Flavobacterium circumlabens sp. nov. and Flavobacterium cupreum sp. nov., two psychrotrophic species isolated from Antarctic environmental samples.</title>
        <authorList>
            <person name="Kralova S."/>
            <person name="Busse H.J."/>
            <person name="Svec P."/>
            <person name="Maslanova I."/>
            <person name="Stankova E."/>
            <person name="Bartak M."/>
            <person name="Sedlacek I."/>
        </authorList>
    </citation>
    <scope>NUCLEOTIDE SEQUENCE [LARGE SCALE GENOMIC DNA]</scope>
    <source>
        <strain evidence="2 4">CCM 8828</strain>
    </source>
</reference>
<accession>A0A4Y7UDL2</accession>
<dbReference type="RefSeq" id="WP_132036126.1">
    <property type="nucleotide sequence ID" value="NZ_QWDN01000004.1"/>
</dbReference>
<name>A0A4Y7UDL2_9FLAO</name>
<keyword evidence="3" id="KW-1185">Reference proteome</keyword>
<organism evidence="2 4">
    <name type="scientific">Flavobacterium circumlabens</name>
    <dbReference type="NCBI Taxonomy" id="2133765"/>
    <lineage>
        <taxon>Bacteria</taxon>
        <taxon>Pseudomonadati</taxon>
        <taxon>Bacteroidota</taxon>
        <taxon>Flavobacteriia</taxon>
        <taxon>Flavobacteriales</taxon>
        <taxon>Flavobacteriaceae</taxon>
        <taxon>Flavobacterium</taxon>
    </lineage>
</organism>
<evidence type="ECO:0000313" key="2">
    <source>
        <dbReference type="EMBL" id="TEB43902.1"/>
    </source>
</evidence>
<comment type="caution">
    <text evidence="2">The sequence shown here is derived from an EMBL/GenBank/DDBJ whole genome shotgun (WGS) entry which is preliminary data.</text>
</comment>
<reference evidence="1 3" key="1">
    <citation type="journal article" date="2015" name="Stand. Genomic Sci.">
        <title>Genomic Encyclopedia of Bacterial and Archaeal Type Strains, Phase III: the genomes of soil and plant-associated and newly described type strains.</title>
        <authorList>
            <person name="Whitman W.B."/>
            <person name="Woyke T."/>
            <person name="Klenk H.P."/>
            <person name="Zhou Y."/>
            <person name="Lilburn T.G."/>
            <person name="Beck B.J."/>
            <person name="De Vos P."/>
            <person name="Vandamme P."/>
            <person name="Eisen J.A."/>
            <person name="Garrity G."/>
            <person name="Hugenholtz P."/>
            <person name="Kyrpides N.C."/>
        </authorList>
    </citation>
    <scope>NUCLEOTIDE SEQUENCE [LARGE SCALE GENOMIC DNA]</scope>
    <source>
        <strain evidence="1 3">P5626</strain>
    </source>
</reference>
<dbReference type="Proteomes" id="UP000298340">
    <property type="component" value="Unassembled WGS sequence"/>
</dbReference>
<sequence>MGAYASGGELNPAKWNSSAFITIGAAGASAGASAVATNLTNNYLDNYNKPPVLGFSAVGPGNDIHSFVNDNNFSFKDDPNNTYQDTKSSGLNGDLATIGSLLGGVSGMLNEFSIMQFYNAAPKGTFAVNYNGSLRYWSESFKGGTRANIPSVLVESAKIEANSVKFVSKLGSSASILGTGLSYYGAGEEFINGNYGKSGVEAMSSTISLGLSAKKGNIVGLAWTIGWEGGRWISNRDFYDEWYRNTWHPYRYRYFGY</sequence>
<evidence type="ECO:0000313" key="4">
    <source>
        <dbReference type="Proteomes" id="UP000298340"/>
    </source>
</evidence>
<dbReference type="EMBL" id="SLWA01000004">
    <property type="protein sequence ID" value="TCN57594.1"/>
    <property type="molecule type" value="Genomic_DNA"/>
</dbReference>